<dbReference type="InterPro" id="IPR013785">
    <property type="entry name" value="Aldolase_TIM"/>
</dbReference>
<gene>
    <name evidence="6" type="ORF">Sya03_37730</name>
</gene>
<evidence type="ECO:0000256" key="3">
    <source>
        <dbReference type="ARBA" id="ARBA00023004"/>
    </source>
</evidence>
<comment type="caution">
    <text evidence="6">The sequence shown here is derived from an EMBL/GenBank/DDBJ whole genome shotgun (WGS) entry which is preliminary data.</text>
</comment>
<keyword evidence="2" id="KW-0479">Metal-binding</keyword>
<dbReference type="GO" id="GO:0051539">
    <property type="term" value="F:4 iron, 4 sulfur cluster binding"/>
    <property type="evidence" value="ECO:0007669"/>
    <property type="project" value="UniProtKB-KW"/>
</dbReference>
<dbReference type="SFLD" id="SFLDS00029">
    <property type="entry name" value="Radical_SAM"/>
    <property type="match status" value="1"/>
</dbReference>
<dbReference type="AlphaFoldDB" id="A0A8J4DK14"/>
<evidence type="ECO:0000313" key="6">
    <source>
        <dbReference type="EMBL" id="GIJ04421.1"/>
    </source>
</evidence>
<dbReference type="Proteomes" id="UP000652013">
    <property type="component" value="Unassembled WGS sequence"/>
</dbReference>
<dbReference type="PANTHER" id="PTHR11228:SF7">
    <property type="entry name" value="PQQA PEPTIDE CYCLASE"/>
    <property type="match status" value="1"/>
</dbReference>
<reference evidence="6" key="1">
    <citation type="submission" date="2021-01" db="EMBL/GenBank/DDBJ databases">
        <title>Whole genome shotgun sequence of Spirilliplanes yamanashiensis NBRC 15828.</title>
        <authorList>
            <person name="Komaki H."/>
            <person name="Tamura T."/>
        </authorList>
    </citation>
    <scope>NUCLEOTIDE SEQUENCE</scope>
    <source>
        <strain evidence="6">NBRC 15828</strain>
    </source>
</reference>
<proteinExistence type="predicted"/>
<dbReference type="InterPro" id="IPR050377">
    <property type="entry name" value="Radical_SAM_PqqE_MftC-like"/>
</dbReference>
<dbReference type="CDD" id="cd21109">
    <property type="entry name" value="SPASM"/>
    <property type="match status" value="1"/>
</dbReference>
<dbReference type="CDD" id="cd01335">
    <property type="entry name" value="Radical_SAM"/>
    <property type="match status" value="1"/>
</dbReference>
<keyword evidence="7" id="KW-1185">Reference proteome</keyword>
<dbReference type="SUPFAM" id="SSF102114">
    <property type="entry name" value="Radical SAM enzymes"/>
    <property type="match status" value="1"/>
</dbReference>
<dbReference type="SFLD" id="SFLDG01067">
    <property type="entry name" value="SPASM/twitch_domain_containing"/>
    <property type="match status" value="1"/>
</dbReference>
<dbReference type="PANTHER" id="PTHR11228">
    <property type="entry name" value="RADICAL SAM DOMAIN PROTEIN"/>
    <property type="match status" value="1"/>
</dbReference>
<protein>
    <recommendedName>
        <fullName evidence="5">Radical SAM core domain-containing protein</fullName>
    </recommendedName>
</protein>
<accession>A0A8J4DK14</accession>
<dbReference type="GO" id="GO:0046872">
    <property type="term" value="F:metal ion binding"/>
    <property type="evidence" value="ECO:0007669"/>
    <property type="project" value="UniProtKB-KW"/>
</dbReference>
<name>A0A8J4DK14_9ACTN</name>
<evidence type="ECO:0000313" key="7">
    <source>
        <dbReference type="Proteomes" id="UP000652013"/>
    </source>
</evidence>
<dbReference type="InterPro" id="IPR058240">
    <property type="entry name" value="rSAM_sf"/>
</dbReference>
<dbReference type="Pfam" id="PF04055">
    <property type="entry name" value="Radical_SAM"/>
    <property type="match status" value="1"/>
</dbReference>
<organism evidence="6 7">
    <name type="scientific">Spirilliplanes yamanashiensis</name>
    <dbReference type="NCBI Taxonomy" id="42233"/>
    <lineage>
        <taxon>Bacteria</taxon>
        <taxon>Bacillati</taxon>
        <taxon>Actinomycetota</taxon>
        <taxon>Actinomycetes</taxon>
        <taxon>Micromonosporales</taxon>
        <taxon>Micromonosporaceae</taxon>
        <taxon>Spirilliplanes</taxon>
    </lineage>
</organism>
<evidence type="ECO:0000259" key="5">
    <source>
        <dbReference type="PROSITE" id="PS51918"/>
    </source>
</evidence>
<keyword evidence="1" id="KW-0949">S-adenosyl-L-methionine</keyword>
<dbReference type="RefSeq" id="WP_203939657.1">
    <property type="nucleotide sequence ID" value="NZ_BAAAGJ010000005.1"/>
</dbReference>
<dbReference type="InterPro" id="IPR007197">
    <property type="entry name" value="rSAM"/>
</dbReference>
<dbReference type="EMBL" id="BOOY01000027">
    <property type="protein sequence ID" value="GIJ04421.1"/>
    <property type="molecule type" value="Genomic_DNA"/>
</dbReference>
<evidence type="ECO:0000256" key="2">
    <source>
        <dbReference type="ARBA" id="ARBA00022723"/>
    </source>
</evidence>
<feature type="domain" description="Radical SAM core" evidence="5">
    <location>
        <begin position="1"/>
        <end position="215"/>
    </location>
</feature>
<evidence type="ECO:0000256" key="4">
    <source>
        <dbReference type="ARBA" id="ARBA00023014"/>
    </source>
</evidence>
<keyword evidence="4" id="KW-0411">Iron-sulfur</keyword>
<sequence>MPAALQIHPTRRCNLSCRHCYSASGPGVRDELTPGLLTAAVAGAAARGYTALAVSGGEPLLYPGLPRVLAAARLAGMTTSMVTNGLLLGTRRFRAAAPLLDAVAVSLDGTPAAHDALRGRAGAFARMRAGLGVLRRAGLPFALVLTLTQHNVDQLEWAAAFAADQGAGLLHVHPLEQSGAAAVQLPHSTPDAVELLVARAEADRLRARHPGLAIHVDAAAPAELRAPGALPDPLVVETDGTVSPVRYGFPRRYALGNLHDRPLPELLDAWDGEPLRRLVAVLPRTGIVNVADALSRLAEAAQPAASTSRSFAANSGGLPA</sequence>
<evidence type="ECO:0000256" key="1">
    <source>
        <dbReference type="ARBA" id="ARBA00022691"/>
    </source>
</evidence>
<dbReference type="GO" id="GO:0003824">
    <property type="term" value="F:catalytic activity"/>
    <property type="evidence" value="ECO:0007669"/>
    <property type="project" value="InterPro"/>
</dbReference>
<keyword evidence="3" id="KW-0408">Iron</keyword>
<dbReference type="PROSITE" id="PS51918">
    <property type="entry name" value="RADICAL_SAM"/>
    <property type="match status" value="1"/>
</dbReference>
<dbReference type="Gene3D" id="3.20.20.70">
    <property type="entry name" value="Aldolase class I"/>
    <property type="match status" value="1"/>
</dbReference>